<dbReference type="RefSeq" id="WP_344784753.1">
    <property type="nucleotide sequence ID" value="NZ_BAABAF010000010.1"/>
</dbReference>
<comment type="caution">
    <text evidence="3">The sequence shown here is derived from an EMBL/GenBank/DDBJ whole genome shotgun (WGS) entry which is preliminary data.</text>
</comment>
<proteinExistence type="predicted"/>
<feature type="transmembrane region" description="Helical" evidence="2">
    <location>
        <begin position="105"/>
        <end position="125"/>
    </location>
</feature>
<evidence type="ECO:0000256" key="1">
    <source>
        <dbReference type="SAM" id="MobiDB-lite"/>
    </source>
</evidence>
<feature type="compositionally biased region" description="Polar residues" evidence="1">
    <location>
        <begin position="1"/>
        <end position="10"/>
    </location>
</feature>
<dbReference type="Proteomes" id="UP001500540">
    <property type="component" value="Unassembled WGS sequence"/>
</dbReference>
<evidence type="ECO:0000256" key="2">
    <source>
        <dbReference type="SAM" id="Phobius"/>
    </source>
</evidence>
<keyword evidence="2" id="KW-1133">Transmembrane helix</keyword>
<protein>
    <submittedName>
        <fullName evidence="3">Uncharacterized protein</fullName>
    </submittedName>
</protein>
<keyword evidence="2" id="KW-0812">Transmembrane</keyword>
<name>A0ABP7GSQ7_9MICO</name>
<reference evidence="4" key="1">
    <citation type="journal article" date="2019" name="Int. J. Syst. Evol. Microbiol.">
        <title>The Global Catalogue of Microorganisms (GCM) 10K type strain sequencing project: providing services to taxonomists for standard genome sequencing and annotation.</title>
        <authorList>
            <consortium name="The Broad Institute Genomics Platform"/>
            <consortium name="The Broad Institute Genome Sequencing Center for Infectious Disease"/>
            <person name="Wu L."/>
            <person name="Ma J."/>
        </authorList>
    </citation>
    <scope>NUCLEOTIDE SEQUENCE [LARGE SCALE GENOMIC DNA]</scope>
    <source>
        <strain evidence="4">JCM 16950</strain>
    </source>
</reference>
<feature type="region of interest" description="Disordered" evidence="1">
    <location>
        <begin position="1"/>
        <end position="21"/>
    </location>
</feature>
<keyword evidence="2" id="KW-0472">Membrane</keyword>
<evidence type="ECO:0000313" key="3">
    <source>
        <dbReference type="EMBL" id="GAA3774952.1"/>
    </source>
</evidence>
<evidence type="ECO:0000313" key="4">
    <source>
        <dbReference type="Proteomes" id="UP001500540"/>
    </source>
</evidence>
<keyword evidence="4" id="KW-1185">Reference proteome</keyword>
<accession>A0ABP7GSQ7</accession>
<feature type="transmembrane region" description="Helical" evidence="2">
    <location>
        <begin position="74"/>
        <end position="93"/>
    </location>
</feature>
<sequence length="312" mass="32706">MTDDQLSGPTEDSAADASAPVDPVDENRVAAASQYGVGPFSLREVIMGGVLIAAFVVSFFSTATFAFTSVWTNGISWILTIGVPIVAVFLVILRRLSPSGIRRVGSLGVDQFASVAFSVAAVVWLTQLWAQVSGAISNGPWVLSWVPWVEFVLMLAGVVLTVFAGLIPGLAEDFAQRPESVAHRVARAARPVTARPPRPVTARAPHAQAAADTVYAAPADQGGHGDGGLASLIDAAPPAAVPEAEPAAPAQQAFWALVPEERDVVDENGVPLFRIGPSAWALVIEDRGTSFVVRHEDGRVGVLNDTSEVTRG</sequence>
<feature type="transmembrane region" description="Helical" evidence="2">
    <location>
        <begin position="145"/>
        <end position="167"/>
    </location>
</feature>
<dbReference type="EMBL" id="BAABAF010000010">
    <property type="protein sequence ID" value="GAA3774952.1"/>
    <property type="molecule type" value="Genomic_DNA"/>
</dbReference>
<organism evidence="3 4">
    <name type="scientific">Microbacterium kribbense</name>
    <dbReference type="NCBI Taxonomy" id="433645"/>
    <lineage>
        <taxon>Bacteria</taxon>
        <taxon>Bacillati</taxon>
        <taxon>Actinomycetota</taxon>
        <taxon>Actinomycetes</taxon>
        <taxon>Micrococcales</taxon>
        <taxon>Microbacteriaceae</taxon>
        <taxon>Microbacterium</taxon>
    </lineage>
</organism>
<feature type="transmembrane region" description="Helical" evidence="2">
    <location>
        <begin position="45"/>
        <end position="68"/>
    </location>
</feature>
<gene>
    <name evidence="3" type="ORF">GCM10022240_28350</name>
</gene>